<feature type="coiled-coil region" evidence="1">
    <location>
        <begin position="1232"/>
        <end position="1259"/>
    </location>
</feature>
<reference evidence="3 4" key="1">
    <citation type="submission" date="2019-12" db="EMBL/GenBank/DDBJ databases">
        <title>Defluviitalea raffinosedens, isolated from a biogas fermenter, genome sequencing and characterization.</title>
        <authorList>
            <person name="Rettenmaier R."/>
            <person name="Schneider M."/>
            <person name="Neuhaus K."/>
            <person name="Liebl W."/>
            <person name="Zverlov V."/>
        </authorList>
    </citation>
    <scope>NUCLEOTIDE SEQUENCE [LARGE SCALE GENOMIC DNA]</scope>
    <source>
        <strain evidence="3 4">249c-K6</strain>
    </source>
</reference>
<evidence type="ECO:0000313" key="3">
    <source>
        <dbReference type="EMBL" id="KAE9627747.1"/>
    </source>
</evidence>
<feature type="domain" description="Flagellar hook-length control protein-like C-terminal" evidence="2">
    <location>
        <begin position="1312"/>
        <end position="1390"/>
    </location>
</feature>
<dbReference type="RefSeq" id="WP_158741828.1">
    <property type="nucleotide sequence ID" value="NZ_WSLF01000024.1"/>
</dbReference>
<gene>
    <name evidence="3" type="ORF">GND95_14505</name>
</gene>
<organism evidence="3 4">
    <name type="scientific">Defluviitalea raffinosedens</name>
    <dbReference type="NCBI Taxonomy" id="1450156"/>
    <lineage>
        <taxon>Bacteria</taxon>
        <taxon>Bacillati</taxon>
        <taxon>Bacillota</taxon>
        <taxon>Clostridia</taxon>
        <taxon>Lachnospirales</taxon>
        <taxon>Defluviitaleaceae</taxon>
        <taxon>Defluviitalea</taxon>
    </lineage>
</organism>
<dbReference type="InterPro" id="IPR021136">
    <property type="entry name" value="Flagellar_hook_control-like_C"/>
</dbReference>
<keyword evidence="1" id="KW-0175">Coiled coil</keyword>
<keyword evidence="4" id="KW-1185">Reference proteome</keyword>
<comment type="caution">
    <text evidence="3">The sequence shown here is derived from an EMBL/GenBank/DDBJ whole genome shotgun (WGS) entry which is preliminary data.</text>
</comment>
<dbReference type="Pfam" id="PF02120">
    <property type="entry name" value="Flg_hook"/>
    <property type="match status" value="1"/>
</dbReference>
<sequence>MINSIQARDLVIRQNDIDVSTSISLDWKQGDILEGKIISSEENAAVIEVEGNRLQVKVSQKLGEAGDTLKLEIESISEGEIRLKPLEEEAVRPIRQYDRIKSILRKESIPISDQNIEIAQKMIENGITVEKETFEQVIQAKKQIDQLINTMTKEEAKELLESPYDVEKISLDVITRFLSKSAKTKQKVSDKEIEEELKKHIDHEEENIKKAVKALLENDLPVTKKNIDSLILVQEKIEAVKAMDDQAIAQFVKRDLPATLNNLYTSIFSSGKAESAAKPKSPYEDAGIYPEPMDYEFTREEIISLLKSQKIPAEDEYIEAAKILIKNHIEVDPERVQTIVTLKEQINKINDEEVLDQSTRLLKENKNPGTIELTEQIRSVENPLTYEEIHQIVQDIKEIDDETIKKVIRENIPINIKNLREEKAAQAEQKNEAKSEKDAVETSPSFITAKRQIEEIRLKMTLEAAIKLNQKIQIDTAPLQEVVEELKALEKEYYGDCLKKAGAEPSEENIEQMEALYKKLEVVKDLDERVLPKVIKKEINFIIDDLYKEQISGEIIEPFKAEAAVSAYEEMQTRPEQRFGDTIRKVEGQIEDLLRAQEIEPTKENIRCARILIQNNIDVTEENILQLKLLDEKVTYVGGNLHPAIAAEMIKEGFRPDQIPIDEVIEYINHFEELLGSDVRDKLSEFILELDQEKVLTEEEREGMIAIYRMLHTIEKTNGKVIGWLMKNNMNFTLNNLMEGAKYLARTGGKRQDMDVSIDDAFGVVKEINFPEKSIKAQLEKAFGEKEITKNQELLSSKVLEDLYKDQISEELSDSEEMALKGNNKENNQEIEIHSKDHANQEEPIKLALKEANLKPTRENILYAKILRQNNMEVTRDNITMLEKMAVQISSGQENPQLNSEEGIRTLQEIINDIKETEGLRKDLLGPELQEALNKFTGQIDQADSLTAQQRENIIKIYHALGNLEMSSQNQEGINPKILKDLYREQILELISDQNDEPINNDPSINQEAGLTENEEESIRLALKEAGMEPVRENMRYAKILNQNNIAVTNQNIQDLKAIDHEISIARQNLDLSAPSETMKTEYLERIIKDFAKLASPDQLKGWLSSHPDFLEEDIESIYREYVKEALNHKSFEPKSLEDSTPLTSSVKDEEVKEFLNTLESLKKVKQATLFFMEKNQIPMNIKNLQIVSSMFENPFEFGEHLEKFSHIIREARGEEDIHTIIREAINDMKDEKEVEEVLDEVKEKVQEIKEEFLHSSSEQKQNAWKTGNTIEKIMDIQKQIQKQEGFYQIPVVINNKITNMNIYVMKDRKHEKQSQKDGISAFISMDTEHIGTIRMYIHMDEKNVDFKISGESKEITDYLRSHESLLRKSIEEIGYKVVKGQIQEDEPNENMEKNPLLIPLKKHLDSGFEIII</sequence>
<dbReference type="Proteomes" id="UP000483018">
    <property type="component" value="Unassembled WGS sequence"/>
</dbReference>
<proteinExistence type="predicted"/>
<evidence type="ECO:0000256" key="1">
    <source>
        <dbReference type="SAM" id="Coils"/>
    </source>
</evidence>
<protein>
    <recommendedName>
        <fullName evidence="2">Flagellar hook-length control protein-like C-terminal domain-containing protein</fullName>
    </recommendedName>
</protein>
<dbReference type="EMBL" id="WSLF01000024">
    <property type="protein sequence ID" value="KAE9627747.1"/>
    <property type="molecule type" value="Genomic_DNA"/>
</dbReference>
<accession>A0A7C8HDX6</accession>
<evidence type="ECO:0000313" key="4">
    <source>
        <dbReference type="Proteomes" id="UP000483018"/>
    </source>
</evidence>
<dbReference type="OrthoDB" id="9759262at2"/>
<dbReference type="InterPro" id="IPR038610">
    <property type="entry name" value="FliK-like_C_sf"/>
</dbReference>
<dbReference type="InterPro" id="IPR046207">
    <property type="entry name" value="DUF6240"/>
</dbReference>
<dbReference type="Gene3D" id="3.30.750.140">
    <property type="match status" value="1"/>
</dbReference>
<evidence type="ECO:0000259" key="2">
    <source>
        <dbReference type="Pfam" id="PF02120"/>
    </source>
</evidence>
<name>A0A7C8HDX6_9FIRM</name>
<dbReference type="Pfam" id="PF19753">
    <property type="entry name" value="DUF6240"/>
    <property type="match status" value="2"/>
</dbReference>